<evidence type="ECO:0000313" key="2">
    <source>
        <dbReference type="Proteomes" id="UP000828390"/>
    </source>
</evidence>
<dbReference type="AlphaFoldDB" id="A0A9D4I8D1"/>
<comment type="caution">
    <text evidence="1">The sequence shown here is derived from an EMBL/GenBank/DDBJ whole genome shotgun (WGS) entry which is preliminary data.</text>
</comment>
<organism evidence="1 2">
    <name type="scientific">Dreissena polymorpha</name>
    <name type="common">Zebra mussel</name>
    <name type="synonym">Mytilus polymorpha</name>
    <dbReference type="NCBI Taxonomy" id="45954"/>
    <lineage>
        <taxon>Eukaryota</taxon>
        <taxon>Metazoa</taxon>
        <taxon>Spiralia</taxon>
        <taxon>Lophotrochozoa</taxon>
        <taxon>Mollusca</taxon>
        <taxon>Bivalvia</taxon>
        <taxon>Autobranchia</taxon>
        <taxon>Heteroconchia</taxon>
        <taxon>Euheterodonta</taxon>
        <taxon>Imparidentia</taxon>
        <taxon>Neoheterodontei</taxon>
        <taxon>Myida</taxon>
        <taxon>Dreissenoidea</taxon>
        <taxon>Dreissenidae</taxon>
        <taxon>Dreissena</taxon>
    </lineage>
</organism>
<name>A0A9D4I8D1_DREPO</name>
<accession>A0A9D4I8D1</accession>
<evidence type="ECO:0000313" key="1">
    <source>
        <dbReference type="EMBL" id="KAH3752050.1"/>
    </source>
</evidence>
<proteinExistence type="predicted"/>
<reference evidence="1" key="1">
    <citation type="journal article" date="2019" name="bioRxiv">
        <title>The Genome of the Zebra Mussel, Dreissena polymorpha: A Resource for Invasive Species Research.</title>
        <authorList>
            <person name="McCartney M.A."/>
            <person name="Auch B."/>
            <person name="Kono T."/>
            <person name="Mallez S."/>
            <person name="Zhang Y."/>
            <person name="Obille A."/>
            <person name="Becker A."/>
            <person name="Abrahante J.E."/>
            <person name="Garbe J."/>
            <person name="Badalamenti J.P."/>
            <person name="Herman A."/>
            <person name="Mangelson H."/>
            <person name="Liachko I."/>
            <person name="Sullivan S."/>
            <person name="Sone E.D."/>
            <person name="Koren S."/>
            <person name="Silverstein K.A.T."/>
            <person name="Beckman K.B."/>
            <person name="Gohl D.M."/>
        </authorList>
    </citation>
    <scope>NUCLEOTIDE SEQUENCE</scope>
    <source>
        <strain evidence="1">Duluth1</strain>
        <tissue evidence="1">Whole animal</tissue>
    </source>
</reference>
<dbReference type="EMBL" id="JAIWYP010000010">
    <property type="protein sequence ID" value="KAH3752050.1"/>
    <property type="molecule type" value="Genomic_DNA"/>
</dbReference>
<dbReference type="Proteomes" id="UP000828390">
    <property type="component" value="Unassembled WGS sequence"/>
</dbReference>
<reference evidence="1" key="2">
    <citation type="submission" date="2020-11" db="EMBL/GenBank/DDBJ databases">
        <authorList>
            <person name="McCartney M.A."/>
            <person name="Auch B."/>
            <person name="Kono T."/>
            <person name="Mallez S."/>
            <person name="Becker A."/>
            <person name="Gohl D.M."/>
            <person name="Silverstein K.A.T."/>
            <person name="Koren S."/>
            <person name="Bechman K.B."/>
            <person name="Herman A."/>
            <person name="Abrahante J.E."/>
            <person name="Garbe J."/>
        </authorList>
    </citation>
    <scope>NUCLEOTIDE SEQUENCE</scope>
    <source>
        <strain evidence="1">Duluth1</strain>
        <tissue evidence="1">Whole animal</tissue>
    </source>
</reference>
<sequence length="123" mass="13694">MRCICGPPGHTSVPSFIDFGHTLGEISGAEDAHYRVTGPLRARKRIFRITFSGNDGTETGPRNWRMPGSPGHTSLPSFIDFGHILGEISCAEDAHYRVTGPIRARKRFFRITFTIKYGSMLLI</sequence>
<keyword evidence="2" id="KW-1185">Reference proteome</keyword>
<gene>
    <name evidence="1" type="ORF">DPMN_186658</name>
</gene>
<protein>
    <submittedName>
        <fullName evidence="1">Uncharacterized protein</fullName>
    </submittedName>
</protein>